<sequence length="220" mass="25529">MIKKDSPFCSSVSCSDKLLLISLIGIFKGIISDLIELEFIGLDYLILPQDKFERNKVAITRCFDKRLNLKNIDLCQLIRVLKAPNSISCNYYELLKDKKLGILEIDRKKIKRANELSIICIPEFNQLEIVNKGVKNGHNFKSVIKTTNGISILSKYSMMMKRIQLEPQLILNYHIENYYKGKLPNNCYFEERSKFKSILGEWPQDIADYVDIHTNKKSTK</sequence>
<comment type="caution">
    <text evidence="1">The sequence shown here is derived from an EMBL/GenBank/DDBJ whole genome shotgun (WGS) entry which is preliminary data.</text>
</comment>
<evidence type="ECO:0008006" key="3">
    <source>
        <dbReference type="Google" id="ProtNLM"/>
    </source>
</evidence>
<dbReference type="AlphaFoldDB" id="A0A9P6WJJ5"/>
<organism evidence="1 2">
    <name type="scientific">Pichia californica</name>
    <dbReference type="NCBI Taxonomy" id="460514"/>
    <lineage>
        <taxon>Eukaryota</taxon>
        <taxon>Fungi</taxon>
        <taxon>Dikarya</taxon>
        <taxon>Ascomycota</taxon>
        <taxon>Saccharomycotina</taxon>
        <taxon>Pichiomycetes</taxon>
        <taxon>Pichiales</taxon>
        <taxon>Pichiaceae</taxon>
        <taxon>Pichia</taxon>
    </lineage>
</organism>
<protein>
    <recommendedName>
        <fullName evidence="3">A to I editase domain-containing protein</fullName>
    </recommendedName>
</protein>
<dbReference type="PANTHER" id="PTHR47803:SF1">
    <property type="entry name" value="TRNA-SPECIFIC ADENOSINE DEAMINASE 1"/>
    <property type="match status" value="1"/>
</dbReference>
<dbReference type="EMBL" id="PUHW01000194">
    <property type="protein sequence ID" value="KAG0687989.1"/>
    <property type="molecule type" value="Genomic_DNA"/>
</dbReference>
<proteinExistence type="predicted"/>
<dbReference type="InterPro" id="IPR042935">
    <property type="entry name" value="Tad1"/>
</dbReference>
<dbReference type="GO" id="GO:0043829">
    <property type="term" value="F:tRNA-specific adenosine-37 deaminase activity"/>
    <property type="evidence" value="ECO:0007669"/>
    <property type="project" value="TreeGrafter"/>
</dbReference>
<name>A0A9P6WJJ5_9ASCO</name>
<evidence type="ECO:0000313" key="2">
    <source>
        <dbReference type="Proteomes" id="UP000697127"/>
    </source>
</evidence>
<gene>
    <name evidence="1" type="ORF">C6P40_001553</name>
</gene>
<accession>A0A9P6WJJ5</accession>
<keyword evidence="2" id="KW-1185">Reference proteome</keyword>
<dbReference type="GO" id="GO:0002100">
    <property type="term" value="P:tRNA wobble adenosine to inosine editing"/>
    <property type="evidence" value="ECO:0007669"/>
    <property type="project" value="InterPro"/>
</dbReference>
<evidence type="ECO:0000313" key="1">
    <source>
        <dbReference type="EMBL" id="KAG0687989.1"/>
    </source>
</evidence>
<dbReference type="PANTHER" id="PTHR47803">
    <property type="entry name" value="TRNA-SPECIFIC ADENOSINE DEAMINASE 1"/>
    <property type="match status" value="1"/>
</dbReference>
<dbReference type="Proteomes" id="UP000697127">
    <property type="component" value="Unassembled WGS sequence"/>
</dbReference>
<reference evidence="1" key="1">
    <citation type="submission" date="2020-11" db="EMBL/GenBank/DDBJ databases">
        <title>Kefir isolates.</title>
        <authorList>
            <person name="Marcisauskas S."/>
            <person name="Kim Y."/>
            <person name="Blasche S."/>
        </authorList>
    </citation>
    <scope>NUCLEOTIDE SEQUENCE</scope>
    <source>
        <strain evidence="1">Olga-1</strain>
    </source>
</reference>